<dbReference type="SUPFAM" id="SSF52540">
    <property type="entry name" value="P-loop containing nucleoside triphosphate hydrolases"/>
    <property type="match status" value="1"/>
</dbReference>
<accession>A0A836D5M9</accession>
<dbReference type="Gene3D" id="1.20.5.4820">
    <property type="match status" value="1"/>
</dbReference>
<dbReference type="InterPro" id="IPR027417">
    <property type="entry name" value="P-loop_NTPase"/>
</dbReference>
<protein>
    <submittedName>
        <fullName evidence="1">Uncharacterized protein</fullName>
    </submittedName>
</protein>
<dbReference type="Proteomes" id="UP000664991">
    <property type="component" value="Unassembled WGS sequence"/>
</dbReference>
<dbReference type="AlphaFoldDB" id="A0A836D5M9"/>
<evidence type="ECO:0000313" key="1">
    <source>
        <dbReference type="EMBL" id="KAG5212360.1"/>
    </source>
</evidence>
<evidence type="ECO:0000313" key="2">
    <source>
        <dbReference type="Proteomes" id="UP000664991"/>
    </source>
</evidence>
<reference evidence="1 2" key="1">
    <citation type="submission" date="2020-12" db="EMBL/GenBank/DDBJ databases">
        <title>De novo assembly of Tibetan sheep genome.</title>
        <authorList>
            <person name="Li X."/>
        </authorList>
    </citation>
    <scope>NUCLEOTIDE SEQUENCE [LARGE SCALE GENOMIC DNA]</scope>
    <source>
        <tissue evidence="1">Heart</tissue>
    </source>
</reference>
<sequence length="218" mass="24204">MGVPKARQAWRGGPPASLERILLSPLAQASSHSQTLGITAEAVSSGSSQPAAQPLCKDIEIFFEEVVECLWDTLSRDELLLLLNEFLGRIDAEASLSRAPWWPHGQQQALILWIEALELCSNLYRIGQSKVFFQATTLAHLEEEQDLKITDVIISFQACCSSYLARKKSFSSRQTRKMYGIPALQDSDLEELVGAPPPAPEHFLQLSDRHCGAELDKQ</sequence>
<gene>
    <name evidence="1" type="ORF">JEQ12_014789</name>
</gene>
<organism evidence="1 2">
    <name type="scientific">Ovis aries</name>
    <name type="common">Sheep</name>
    <dbReference type="NCBI Taxonomy" id="9940"/>
    <lineage>
        <taxon>Eukaryota</taxon>
        <taxon>Metazoa</taxon>
        <taxon>Chordata</taxon>
        <taxon>Craniata</taxon>
        <taxon>Vertebrata</taxon>
        <taxon>Euteleostomi</taxon>
        <taxon>Mammalia</taxon>
        <taxon>Eutheria</taxon>
        <taxon>Laurasiatheria</taxon>
        <taxon>Artiodactyla</taxon>
        <taxon>Ruminantia</taxon>
        <taxon>Pecora</taxon>
        <taxon>Bovidae</taxon>
        <taxon>Caprinae</taxon>
        <taxon>Ovis</taxon>
    </lineage>
</organism>
<name>A0A836D5M9_SHEEP</name>
<dbReference type="EMBL" id="JAEMGP010000003">
    <property type="protein sequence ID" value="KAG5212360.1"/>
    <property type="molecule type" value="Genomic_DNA"/>
</dbReference>
<comment type="caution">
    <text evidence="1">The sequence shown here is derived from an EMBL/GenBank/DDBJ whole genome shotgun (WGS) entry which is preliminary data.</text>
</comment>
<proteinExistence type="predicted"/>